<keyword evidence="2" id="KW-1185">Reference proteome</keyword>
<gene>
    <name evidence="1" type="ORF">SEVIR_1G290500v2</name>
</gene>
<sequence>MKLQCKNERKVQLGTQNQASCFLLPCMRENEVTELFFERQNGKSKRAKCVCAVVNRLISPRQVRREPGDRFCTPGVQAASAGSSEQAEAQGFQPNELPGSIQAAVLTRHFWPGSNQTALRAPDPEGDAARRGRHQGYNWQRVIAACEAFMEALSAAAGTATLVWPEEPGKGKPVLYDQAVFEEAFPLTWTEMDA</sequence>
<protein>
    <submittedName>
        <fullName evidence="1">Uncharacterized protein</fullName>
    </submittedName>
</protein>
<evidence type="ECO:0000313" key="2">
    <source>
        <dbReference type="Proteomes" id="UP000298652"/>
    </source>
</evidence>
<dbReference type="AlphaFoldDB" id="A0A4U6WE48"/>
<accession>A0A4U6WE48</accession>
<dbReference type="Proteomes" id="UP000298652">
    <property type="component" value="Chromosome 1"/>
</dbReference>
<evidence type="ECO:0000313" key="1">
    <source>
        <dbReference type="EMBL" id="TKW41078.1"/>
    </source>
</evidence>
<name>A0A4U6WE48_SETVI</name>
<dbReference type="Gramene" id="TKW41078">
    <property type="protein sequence ID" value="TKW41078"/>
    <property type="gene ID" value="SEVIR_1G290500v2"/>
</dbReference>
<proteinExistence type="predicted"/>
<organism evidence="1 2">
    <name type="scientific">Setaria viridis</name>
    <name type="common">Green bristlegrass</name>
    <name type="synonym">Setaria italica subsp. viridis</name>
    <dbReference type="NCBI Taxonomy" id="4556"/>
    <lineage>
        <taxon>Eukaryota</taxon>
        <taxon>Viridiplantae</taxon>
        <taxon>Streptophyta</taxon>
        <taxon>Embryophyta</taxon>
        <taxon>Tracheophyta</taxon>
        <taxon>Spermatophyta</taxon>
        <taxon>Magnoliopsida</taxon>
        <taxon>Liliopsida</taxon>
        <taxon>Poales</taxon>
        <taxon>Poaceae</taxon>
        <taxon>PACMAD clade</taxon>
        <taxon>Panicoideae</taxon>
        <taxon>Panicodae</taxon>
        <taxon>Paniceae</taxon>
        <taxon>Cenchrinae</taxon>
        <taxon>Setaria</taxon>
    </lineage>
</organism>
<dbReference type="EMBL" id="CM016552">
    <property type="protein sequence ID" value="TKW41078.1"/>
    <property type="molecule type" value="Genomic_DNA"/>
</dbReference>
<reference evidence="1" key="1">
    <citation type="submission" date="2019-03" db="EMBL/GenBank/DDBJ databases">
        <title>WGS assembly of Setaria viridis.</title>
        <authorList>
            <person name="Huang P."/>
            <person name="Jenkins J."/>
            <person name="Grimwood J."/>
            <person name="Barry K."/>
            <person name="Healey A."/>
            <person name="Mamidi S."/>
            <person name="Sreedasyam A."/>
            <person name="Shu S."/>
            <person name="Feldman M."/>
            <person name="Wu J."/>
            <person name="Yu Y."/>
            <person name="Chen C."/>
            <person name="Johnson J."/>
            <person name="Rokhsar D."/>
            <person name="Baxter I."/>
            <person name="Schmutz J."/>
            <person name="Brutnell T."/>
            <person name="Kellogg E."/>
        </authorList>
    </citation>
    <scope>NUCLEOTIDE SEQUENCE [LARGE SCALE GENOMIC DNA]</scope>
</reference>